<feature type="region of interest" description="Disordered" evidence="1">
    <location>
        <begin position="26"/>
        <end position="54"/>
    </location>
</feature>
<sequence>MTTAVTLSLAYTLATVSPSTAQVATSTGVDTLSPGSAVSESTVSESTTPDSMMPSMVPASVVAGTPATRADTLIPRSVLCRSALVPGWGQWRSGHRVKAILFAGAATGWLSAIAVEHGRIGDAPTPRLHQDRVGRRNTKVLWYVITATAAAIDAYVDVHLDDFDVDEGFAVQSFDLQWSPSRQTARGLSAAVHLRF</sequence>
<feature type="compositionally biased region" description="Polar residues" evidence="1">
    <location>
        <begin position="26"/>
        <end position="36"/>
    </location>
</feature>
<gene>
    <name evidence="2" type="ORF">METZ01_LOCUS235604</name>
</gene>
<organism evidence="2">
    <name type="scientific">marine metagenome</name>
    <dbReference type="NCBI Taxonomy" id="408172"/>
    <lineage>
        <taxon>unclassified sequences</taxon>
        <taxon>metagenomes</taxon>
        <taxon>ecological metagenomes</taxon>
    </lineage>
</organism>
<protein>
    <recommendedName>
        <fullName evidence="3">DUF5683 domain-containing protein</fullName>
    </recommendedName>
</protein>
<accession>A0A382H657</accession>
<reference evidence="2" key="1">
    <citation type="submission" date="2018-05" db="EMBL/GenBank/DDBJ databases">
        <authorList>
            <person name="Lanie J.A."/>
            <person name="Ng W.-L."/>
            <person name="Kazmierczak K.M."/>
            <person name="Andrzejewski T.M."/>
            <person name="Davidsen T.M."/>
            <person name="Wayne K.J."/>
            <person name="Tettelin H."/>
            <person name="Glass J.I."/>
            <person name="Rusch D."/>
            <person name="Podicherti R."/>
            <person name="Tsui H.-C.T."/>
            <person name="Winkler M.E."/>
        </authorList>
    </citation>
    <scope>NUCLEOTIDE SEQUENCE</scope>
</reference>
<evidence type="ECO:0000256" key="1">
    <source>
        <dbReference type="SAM" id="MobiDB-lite"/>
    </source>
</evidence>
<dbReference type="AlphaFoldDB" id="A0A382H657"/>
<dbReference type="EMBL" id="UINC01059390">
    <property type="protein sequence ID" value="SVB82750.1"/>
    <property type="molecule type" value="Genomic_DNA"/>
</dbReference>
<evidence type="ECO:0008006" key="3">
    <source>
        <dbReference type="Google" id="ProtNLM"/>
    </source>
</evidence>
<evidence type="ECO:0000313" key="2">
    <source>
        <dbReference type="EMBL" id="SVB82750.1"/>
    </source>
</evidence>
<proteinExistence type="predicted"/>
<name>A0A382H657_9ZZZZ</name>
<feature type="compositionally biased region" description="Low complexity" evidence="1">
    <location>
        <begin position="38"/>
        <end position="48"/>
    </location>
</feature>